<accession>D9RZ07</accession>
<organism evidence="7 8">
    <name type="scientific">Thermosediminibacter oceani (strain ATCC BAA-1034 / DSM 16646 / JW/IW-1228P)</name>
    <dbReference type="NCBI Taxonomy" id="555079"/>
    <lineage>
        <taxon>Bacteria</taxon>
        <taxon>Bacillati</taxon>
        <taxon>Bacillota</taxon>
        <taxon>Clostridia</taxon>
        <taxon>Thermosediminibacterales</taxon>
        <taxon>Thermosediminibacteraceae</taxon>
        <taxon>Thermosediminibacter</taxon>
    </lineage>
</organism>
<dbReference type="InterPro" id="IPR005899">
    <property type="entry name" value="Na_pump_deCOase"/>
</dbReference>
<feature type="transmembrane region" description="Helical" evidence="6">
    <location>
        <begin position="12"/>
        <end position="33"/>
    </location>
</feature>
<gene>
    <name evidence="7" type="ordered locus">Toce_1830</name>
</gene>
<keyword evidence="2" id="KW-1003">Cell membrane</keyword>
<evidence type="ECO:0000313" key="8">
    <source>
        <dbReference type="Proteomes" id="UP000000272"/>
    </source>
</evidence>
<proteinExistence type="predicted"/>
<name>D9RZ07_THEOJ</name>
<keyword evidence="3 6" id="KW-0812">Transmembrane</keyword>
<dbReference type="eggNOG" id="ENOG5032ZXI">
    <property type="taxonomic scope" value="Bacteria"/>
</dbReference>
<dbReference type="Pfam" id="PF04277">
    <property type="entry name" value="OAD_gamma"/>
    <property type="match status" value="1"/>
</dbReference>
<keyword evidence="4 6" id="KW-1133">Transmembrane helix</keyword>
<protein>
    <submittedName>
        <fullName evidence="7">Sodium pump decarboxylase, gamma subunit</fullName>
    </submittedName>
</protein>
<reference evidence="7 8" key="1">
    <citation type="journal article" date="2010" name="Stand. Genomic Sci.">
        <title>Complete genome sequence of Thermosediminibacter oceani type strain (JW/IW-1228P).</title>
        <authorList>
            <person name="Pitluck S."/>
            <person name="Yasawong M."/>
            <person name="Munk C."/>
            <person name="Nolan M."/>
            <person name="Lapidus A."/>
            <person name="Lucas S."/>
            <person name="Glavina Del Rio T."/>
            <person name="Tice H."/>
            <person name="Cheng J.F."/>
            <person name="Bruce D."/>
            <person name="Detter C."/>
            <person name="Tapia R."/>
            <person name="Han C."/>
            <person name="Goodwin L."/>
            <person name="Liolios K."/>
            <person name="Ivanova N."/>
            <person name="Mavromatis K."/>
            <person name="Mikhailova N."/>
            <person name="Pati A."/>
            <person name="Chen A."/>
            <person name="Palaniappan K."/>
            <person name="Land M."/>
            <person name="Hauser L."/>
            <person name="Chang Y.J."/>
            <person name="Jeffries C.D."/>
            <person name="Rohde M."/>
            <person name="Spring S."/>
            <person name="Sikorski J."/>
            <person name="Goker M."/>
            <person name="Woyke T."/>
            <person name="Bristow J."/>
            <person name="Eisen J.A."/>
            <person name="Markowitz V."/>
            <person name="Hugenholtz P."/>
            <person name="Kyrpides N.C."/>
            <person name="Klenk H.P."/>
        </authorList>
    </citation>
    <scope>NUCLEOTIDE SEQUENCE [LARGE SCALE GENOMIC DNA]</scope>
    <source>
        <strain evidence="8">ATCC BAA-1034 / DSM 16646 / JW/IW-1228P</strain>
    </source>
</reference>
<evidence type="ECO:0000256" key="6">
    <source>
        <dbReference type="SAM" id="Phobius"/>
    </source>
</evidence>
<dbReference type="KEGG" id="toc:Toce_1830"/>
<dbReference type="Proteomes" id="UP000000272">
    <property type="component" value="Chromosome"/>
</dbReference>
<evidence type="ECO:0000256" key="3">
    <source>
        <dbReference type="ARBA" id="ARBA00022692"/>
    </source>
</evidence>
<dbReference type="NCBIfam" id="TIGR01195">
    <property type="entry name" value="oadG_fam"/>
    <property type="match status" value="1"/>
</dbReference>
<dbReference type="RefSeq" id="WP_013276583.1">
    <property type="nucleotide sequence ID" value="NC_014377.1"/>
</dbReference>
<dbReference type="EMBL" id="CP002131">
    <property type="protein sequence ID" value="ADL08561.1"/>
    <property type="molecule type" value="Genomic_DNA"/>
</dbReference>
<keyword evidence="5 6" id="KW-0472">Membrane</keyword>
<dbReference type="STRING" id="555079.Toce_1830"/>
<sequence length="116" mass="13005">MSELAKDLVESLRTGVLGMGITLVSLYVLSLLLDLMRIVFNRPDKNEPENLSGPAQEEMVIKEETEEGEEELVAVITAALSAYLQKPADRIKIGLIRRIHQTTPIWGMESRLNPME</sequence>
<keyword evidence="8" id="KW-1185">Reference proteome</keyword>
<dbReference type="HOGENOM" id="CLU_156431_0_0_9"/>
<dbReference type="GO" id="GO:0005886">
    <property type="term" value="C:plasma membrane"/>
    <property type="evidence" value="ECO:0007669"/>
    <property type="project" value="UniProtKB-SubCell"/>
</dbReference>
<dbReference type="OrthoDB" id="1727341at2"/>
<evidence type="ECO:0000256" key="4">
    <source>
        <dbReference type="ARBA" id="ARBA00022989"/>
    </source>
</evidence>
<dbReference type="GO" id="GO:0036376">
    <property type="term" value="P:sodium ion export across plasma membrane"/>
    <property type="evidence" value="ECO:0007669"/>
    <property type="project" value="InterPro"/>
</dbReference>
<dbReference type="GO" id="GO:0015081">
    <property type="term" value="F:sodium ion transmembrane transporter activity"/>
    <property type="evidence" value="ECO:0007669"/>
    <property type="project" value="InterPro"/>
</dbReference>
<dbReference type="AlphaFoldDB" id="D9RZ07"/>
<evidence type="ECO:0000256" key="5">
    <source>
        <dbReference type="ARBA" id="ARBA00023136"/>
    </source>
</evidence>
<evidence type="ECO:0000256" key="2">
    <source>
        <dbReference type="ARBA" id="ARBA00022475"/>
    </source>
</evidence>
<evidence type="ECO:0000313" key="7">
    <source>
        <dbReference type="EMBL" id="ADL08561.1"/>
    </source>
</evidence>
<evidence type="ECO:0000256" key="1">
    <source>
        <dbReference type="ARBA" id="ARBA00004236"/>
    </source>
</evidence>
<comment type="subcellular location">
    <subcellularLocation>
        <location evidence="1">Cell membrane</location>
    </subcellularLocation>
</comment>